<evidence type="ECO:0000256" key="1">
    <source>
        <dbReference type="ARBA" id="ARBA00001946"/>
    </source>
</evidence>
<accession>A0ABW0I478</accession>
<dbReference type="GO" id="GO:0016740">
    <property type="term" value="F:transferase activity"/>
    <property type="evidence" value="ECO:0007669"/>
    <property type="project" value="UniProtKB-KW"/>
</dbReference>
<reference evidence="13" key="1">
    <citation type="journal article" date="2019" name="Int. J. Syst. Evol. Microbiol.">
        <title>The Global Catalogue of Microorganisms (GCM) 10K type strain sequencing project: providing services to taxonomists for standard genome sequencing and annotation.</title>
        <authorList>
            <consortium name="The Broad Institute Genomics Platform"/>
            <consortium name="The Broad Institute Genome Sequencing Center for Infectious Disease"/>
            <person name="Wu L."/>
            <person name="Ma J."/>
        </authorList>
    </citation>
    <scope>NUCLEOTIDE SEQUENCE [LARGE SCALE GENOMIC DNA]</scope>
    <source>
        <strain evidence="13">CGMCC 1.18575</strain>
    </source>
</reference>
<organism evidence="12 13">
    <name type="scientific">Cohnella soli</name>
    <dbReference type="NCBI Taxonomy" id="425005"/>
    <lineage>
        <taxon>Bacteria</taxon>
        <taxon>Bacillati</taxon>
        <taxon>Bacillota</taxon>
        <taxon>Bacilli</taxon>
        <taxon>Bacillales</taxon>
        <taxon>Paenibacillaceae</taxon>
        <taxon>Cohnella</taxon>
    </lineage>
</organism>
<dbReference type="SUPFAM" id="SSF143631">
    <property type="entry name" value="ApbE-like"/>
    <property type="match status" value="1"/>
</dbReference>
<evidence type="ECO:0000256" key="4">
    <source>
        <dbReference type="ARBA" id="ARBA00022630"/>
    </source>
</evidence>
<evidence type="ECO:0000256" key="11">
    <source>
        <dbReference type="PIRNR" id="PIRNR006268"/>
    </source>
</evidence>
<keyword evidence="4 11" id="KW-0285">Flavoprotein</keyword>
<keyword evidence="6 11" id="KW-0479">Metal-binding</keyword>
<keyword evidence="7 11" id="KW-0274">FAD</keyword>
<dbReference type="InterPro" id="IPR024932">
    <property type="entry name" value="ApbE"/>
</dbReference>
<evidence type="ECO:0000313" key="13">
    <source>
        <dbReference type="Proteomes" id="UP001596113"/>
    </source>
</evidence>
<dbReference type="Proteomes" id="UP001596113">
    <property type="component" value="Unassembled WGS sequence"/>
</dbReference>
<comment type="catalytic activity">
    <reaction evidence="10 11">
        <text>L-threonyl-[protein] + FAD = FMN-L-threonyl-[protein] + AMP + H(+)</text>
        <dbReference type="Rhea" id="RHEA:36847"/>
        <dbReference type="Rhea" id="RHEA-COMP:11060"/>
        <dbReference type="Rhea" id="RHEA-COMP:11061"/>
        <dbReference type="ChEBI" id="CHEBI:15378"/>
        <dbReference type="ChEBI" id="CHEBI:30013"/>
        <dbReference type="ChEBI" id="CHEBI:57692"/>
        <dbReference type="ChEBI" id="CHEBI:74257"/>
        <dbReference type="ChEBI" id="CHEBI:456215"/>
        <dbReference type="EC" id="2.7.1.180"/>
    </reaction>
</comment>
<evidence type="ECO:0000256" key="6">
    <source>
        <dbReference type="ARBA" id="ARBA00022723"/>
    </source>
</evidence>
<protein>
    <recommendedName>
        <fullName evidence="3 11">FAD:protein FMN transferase</fullName>
        <ecNumber evidence="2 11">2.7.1.180</ecNumber>
    </recommendedName>
    <alternativeName>
        <fullName evidence="9 11">Flavin transferase</fullName>
    </alternativeName>
</protein>
<evidence type="ECO:0000256" key="7">
    <source>
        <dbReference type="ARBA" id="ARBA00022827"/>
    </source>
</evidence>
<name>A0ABW0I478_9BACL</name>
<dbReference type="PANTHER" id="PTHR30040:SF2">
    <property type="entry name" value="FAD:PROTEIN FMN TRANSFERASE"/>
    <property type="match status" value="1"/>
</dbReference>
<comment type="similarity">
    <text evidence="11">Belongs to the ApbE family.</text>
</comment>
<dbReference type="InterPro" id="IPR003374">
    <property type="entry name" value="ApbE-like_sf"/>
</dbReference>
<dbReference type="PIRSF" id="PIRSF006268">
    <property type="entry name" value="ApbE"/>
    <property type="match status" value="1"/>
</dbReference>
<dbReference type="EC" id="2.7.1.180" evidence="2 11"/>
<dbReference type="EMBL" id="JBHSMI010000067">
    <property type="protein sequence ID" value="MFC5407390.1"/>
    <property type="molecule type" value="Genomic_DNA"/>
</dbReference>
<evidence type="ECO:0000256" key="9">
    <source>
        <dbReference type="ARBA" id="ARBA00031306"/>
    </source>
</evidence>
<evidence type="ECO:0000313" key="12">
    <source>
        <dbReference type="EMBL" id="MFC5407390.1"/>
    </source>
</evidence>
<keyword evidence="8 11" id="KW-0460">Magnesium</keyword>
<dbReference type="PANTHER" id="PTHR30040">
    <property type="entry name" value="THIAMINE BIOSYNTHESIS LIPOPROTEIN APBE"/>
    <property type="match status" value="1"/>
</dbReference>
<evidence type="ECO:0000256" key="5">
    <source>
        <dbReference type="ARBA" id="ARBA00022679"/>
    </source>
</evidence>
<evidence type="ECO:0000256" key="2">
    <source>
        <dbReference type="ARBA" id="ARBA00011955"/>
    </source>
</evidence>
<dbReference type="Gene3D" id="3.10.520.10">
    <property type="entry name" value="ApbE-like domains"/>
    <property type="match status" value="1"/>
</dbReference>
<proteinExistence type="inferred from homology"/>
<evidence type="ECO:0000256" key="8">
    <source>
        <dbReference type="ARBA" id="ARBA00022842"/>
    </source>
</evidence>
<comment type="cofactor">
    <cofactor evidence="1">
        <name>Mg(2+)</name>
        <dbReference type="ChEBI" id="CHEBI:18420"/>
    </cofactor>
</comment>
<dbReference type="RefSeq" id="WP_378140009.1">
    <property type="nucleotide sequence ID" value="NZ_JBHSMI010000067.1"/>
</dbReference>
<gene>
    <name evidence="12" type="ORF">ACFPOF_32065</name>
</gene>
<sequence>MTHTIRDEFRAMNTDIEVTLLCEQPSMAEPTRMIIREWFHSIEQRFSRFNDDSELSKLNGAHGLPVAVSSVMLEVLGHAMEYRRLTHGIYNPCILNALERSGYSASFEHIGETADRLNSTSGTIHRAPTGVSTDTVRQRWKTYPLLRLARLTRGTRIDLGGVVKGWAVDRIAAMLRSSGCSSGHVNAGGDLRVWGWGQDDLPNWQIDIDSPWSSDEENGKAILASAIIGNGSAATSGTTRRRWTSSSGTMHHLIDPRTDMPANSDVLQCTVVGASAVDAEIVAKTICILGSADGETWVKQAFPEYDVCVALNNRTTTIWRGRGSSVRWEEKRS</sequence>
<dbReference type="Pfam" id="PF02424">
    <property type="entry name" value="ApbE"/>
    <property type="match status" value="1"/>
</dbReference>
<evidence type="ECO:0000256" key="3">
    <source>
        <dbReference type="ARBA" id="ARBA00016337"/>
    </source>
</evidence>
<keyword evidence="5 11" id="KW-0808">Transferase</keyword>
<comment type="caution">
    <text evidence="12">The sequence shown here is derived from an EMBL/GenBank/DDBJ whole genome shotgun (WGS) entry which is preliminary data.</text>
</comment>
<keyword evidence="13" id="KW-1185">Reference proteome</keyword>
<evidence type="ECO:0000256" key="10">
    <source>
        <dbReference type="ARBA" id="ARBA00048540"/>
    </source>
</evidence>